<accession>A0ABR2ZYV8</accession>
<name>A0ABR2ZYV8_9AGAR</name>
<gene>
    <name evidence="1" type="ORF">AAF712_006497</name>
</gene>
<dbReference type="SUPFAM" id="SSF55729">
    <property type="entry name" value="Acyl-CoA N-acyltransferases (Nat)"/>
    <property type="match status" value="1"/>
</dbReference>
<reference evidence="1 2" key="1">
    <citation type="submission" date="2024-05" db="EMBL/GenBank/DDBJ databases">
        <title>A draft genome resource for the thread blight pathogen Marasmius tenuissimus strain MS-2.</title>
        <authorList>
            <person name="Yulfo-Soto G.E."/>
            <person name="Baruah I.K."/>
            <person name="Amoako-Attah I."/>
            <person name="Bukari Y."/>
            <person name="Meinhardt L.W."/>
            <person name="Bailey B.A."/>
            <person name="Cohen S.P."/>
        </authorList>
    </citation>
    <scope>NUCLEOTIDE SEQUENCE [LARGE SCALE GENOMIC DNA]</scope>
    <source>
        <strain evidence="1 2">MS-2</strain>
    </source>
</reference>
<keyword evidence="2" id="KW-1185">Reference proteome</keyword>
<proteinExistence type="predicted"/>
<comment type="caution">
    <text evidence="1">The sequence shown here is derived from an EMBL/GenBank/DDBJ whole genome shotgun (WGS) entry which is preliminary data.</text>
</comment>
<evidence type="ECO:0008006" key="3">
    <source>
        <dbReference type="Google" id="ProtNLM"/>
    </source>
</evidence>
<protein>
    <recommendedName>
        <fullName evidence="3">N-acetyltransferase domain-containing protein</fullName>
    </recommendedName>
</protein>
<evidence type="ECO:0000313" key="2">
    <source>
        <dbReference type="Proteomes" id="UP001437256"/>
    </source>
</evidence>
<evidence type="ECO:0000313" key="1">
    <source>
        <dbReference type="EMBL" id="KAL0066455.1"/>
    </source>
</evidence>
<dbReference type="InterPro" id="IPR016181">
    <property type="entry name" value="Acyl_CoA_acyltransferase"/>
</dbReference>
<sequence>MSVMNAYIVKNPNPLPAGEFSLKFHSRIAPMGRDGADKYIIPSNADILFIPNKNYDDYRSKEERAVKIGKITALIILTDVLVNNGRGNEFQVICGNHSQELSQLAGEIFDKEGNHKNMALSEGDEGKFGFEIQALRVTLRVTNCDKLFIQEVYLDPQWRGYGIGLLAVRTLIDALPSFTMDLVLMNVGPIAKANHELGCYPNRSIEESATSLKKYWARIGFTTVSKDYVEMWTGHYPPRIRAVVPHLLYPSAS</sequence>
<organism evidence="1 2">
    <name type="scientific">Marasmius tenuissimus</name>
    <dbReference type="NCBI Taxonomy" id="585030"/>
    <lineage>
        <taxon>Eukaryota</taxon>
        <taxon>Fungi</taxon>
        <taxon>Dikarya</taxon>
        <taxon>Basidiomycota</taxon>
        <taxon>Agaricomycotina</taxon>
        <taxon>Agaricomycetes</taxon>
        <taxon>Agaricomycetidae</taxon>
        <taxon>Agaricales</taxon>
        <taxon>Marasmiineae</taxon>
        <taxon>Marasmiaceae</taxon>
        <taxon>Marasmius</taxon>
    </lineage>
</organism>
<dbReference type="EMBL" id="JBBXMP010000035">
    <property type="protein sequence ID" value="KAL0066455.1"/>
    <property type="molecule type" value="Genomic_DNA"/>
</dbReference>
<dbReference type="Proteomes" id="UP001437256">
    <property type="component" value="Unassembled WGS sequence"/>
</dbReference>